<dbReference type="EMBL" id="JACEEZ010009408">
    <property type="protein sequence ID" value="KAG0722533.1"/>
    <property type="molecule type" value="Genomic_DNA"/>
</dbReference>
<feature type="compositionally biased region" description="Pro residues" evidence="1">
    <location>
        <begin position="162"/>
        <end position="173"/>
    </location>
</feature>
<proteinExistence type="predicted"/>
<feature type="region of interest" description="Disordered" evidence="1">
    <location>
        <begin position="96"/>
        <end position="211"/>
    </location>
</feature>
<evidence type="ECO:0000313" key="3">
    <source>
        <dbReference type="Proteomes" id="UP000770661"/>
    </source>
</evidence>
<comment type="caution">
    <text evidence="2">The sequence shown here is derived from an EMBL/GenBank/DDBJ whole genome shotgun (WGS) entry which is preliminary data.</text>
</comment>
<dbReference type="OrthoDB" id="10261376at2759"/>
<keyword evidence="3" id="KW-1185">Reference proteome</keyword>
<evidence type="ECO:0000313" key="2">
    <source>
        <dbReference type="EMBL" id="KAG0722533.1"/>
    </source>
</evidence>
<gene>
    <name evidence="2" type="ORF">GWK47_044315</name>
</gene>
<dbReference type="Proteomes" id="UP000770661">
    <property type="component" value="Unassembled WGS sequence"/>
</dbReference>
<dbReference type="AlphaFoldDB" id="A0A8J4Y9D3"/>
<name>A0A8J4Y9D3_CHIOP</name>
<reference evidence="2" key="1">
    <citation type="submission" date="2020-07" db="EMBL/GenBank/DDBJ databases">
        <title>The High-quality genome of the commercially important snow crab, Chionoecetes opilio.</title>
        <authorList>
            <person name="Jeong J.-H."/>
            <person name="Ryu S."/>
        </authorList>
    </citation>
    <scope>NUCLEOTIDE SEQUENCE</scope>
    <source>
        <strain evidence="2">MADBK_172401_WGS</strain>
        <tissue evidence="2">Digestive gland</tissue>
    </source>
</reference>
<organism evidence="2 3">
    <name type="scientific">Chionoecetes opilio</name>
    <name type="common">Atlantic snow crab</name>
    <name type="synonym">Cancer opilio</name>
    <dbReference type="NCBI Taxonomy" id="41210"/>
    <lineage>
        <taxon>Eukaryota</taxon>
        <taxon>Metazoa</taxon>
        <taxon>Ecdysozoa</taxon>
        <taxon>Arthropoda</taxon>
        <taxon>Crustacea</taxon>
        <taxon>Multicrustacea</taxon>
        <taxon>Malacostraca</taxon>
        <taxon>Eumalacostraca</taxon>
        <taxon>Eucarida</taxon>
        <taxon>Decapoda</taxon>
        <taxon>Pleocyemata</taxon>
        <taxon>Brachyura</taxon>
        <taxon>Eubrachyura</taxon>
        <taxon>Majoidea</taxon>
        <taxon>Majidae</taxon>
        <taxon>Chionoecetes</taxon>
    </lineage>
</organism>
<accession>A0A8J4Y9D3</accession>
<evidence type="ECO:0000256" key="1">
    <source>
        <dbReference type="SAM" id="MobiDB-lite"/>
    </source>
</evidence>
<feature type="compositionally biased region" description="Low complexity" evidence="1">
    <location>
        <begin position="116"/>
        <end position="136"/>
    </location>
</feature>
<sequence>MVSEFPLVRVPKLMLPSVPGPLAGPAGRAPCGGANLGGKQALGARSSSWIFAAGPWGSPPNPQTPFAAPGKNLVRAPAPAGSGVGACPGFLCGRGTTSSHPSKGVKGLSPPLALASSPRGRGPFFSRRPPARARGQGRAGHRGGGTGRWKPPRSPPTKHRALPPPLRPRPPGRAPASRGAGGRWGPRLLEAGTTGPCRRGRSGPGSRSSSKILDAGTVKLVIGERSVWYPYGVTSTAIPPGHFSRWSRYTITLVTSFSTGLFPVFLGGRQRRVRDLPCKARYLPLWKFQLPDLCRGLACVCLLLQPIFPDLFAAALQQAWSTLKTLPPRRSASTTHTLAASPSGHFLPTEVGRLLAAGWSDGRVVLYDVRPSSPRALSCTTTSGKHLLPVTQTHSNSTARTGLMVQVHLAREISTWGRRELSFSVSRMDACPVAPERRLPRLQLRFVRPDGWHRACWASSLGPFSTASPVCASPITRFHYPAPLLPWCASWHGTPTARSDIFLSSHAGLGGPSKSGSSTPQCHAWVLDVGRSGGQGWHGSPYNSSVLVAITD</sequence>
<protein>
    <submittedName>
        <fullName evidence="2">Uncharacterized protein</fullName>
    </submittedName>
</protein>